<dbReference type="Proteomes" id="UP001433268">
    <property type="component" value="Unassembled WGS sequence"/>
</dbReference>
<gene>
    <name evidence="2" type="ORF">PG997_006214</name>
</gene>
<evidence type="ECO:0000313" key="2">
    <source>
        <dbReference type="EMBL" id="KAK8084943.1"/>
    </source>
</evidence>
<comment type="caution">
    <text evidence="2">The sequence shown here is derived from an EMBL/GenBank/DDBJ whole genome shotgun (WGS) entry which is preliminary data.</text>
</comment>
<accession>A0ABR1WN47</accession>
<reference evidence="2 3" key="1">
    <citation type="submission" date="2023-01" db="EMBL/GenBank/DDBJ databases">
        <title>Analysis of 21 Apiospora genomes using comparative genomics revels a genus with tremendous synthesis potential of carbohydrate active enzymes and secondary metabolites.</title>
        <authorList>
            <person name="Sorensen T."/>
        </authorList>
    </citation>
    <scope>NUCLEOTIDE SEQUENCE [LARGE SCALE GENOMIC DNA]</scope>
    <source>
        <strain evidence="2 3">CBS 114990</strain>
    </source>
</reference>
<proteinExistence type="predicted"/>
<dbReference type="GeneID" id="92043589"/>
<sequence>MGKTEQAGPGPAGAAGAGGAGAGAGAAAGAAGAAAAWCWVLGAGRGVVGVFSGVAASERGKVALAGAACATHTTLRAFPLPAMASQSLILFDC</sequence>
<feature type="compositionally biased region" description="Gly residues" evidence="1">
    <location>
        <begin position="10"/>
        <end position="25"/>
    </location>
</feature>
<name>A0ABR1WN47_9PEZI</name>
<protein>
    <submittedName>
        <fullName evidence="2">Uncharacterized protein</fullName>
    </submittedName>
</protein>
<evidence type="ECO:0000256" key="1">
    <source>
        <dbReference type="SAM" id="MobiDB-lite"/>
    </source>
</evidence>
<feature type="region of interest" description="Disordered" evidence="1">
    <location>
        <begin position="1"/>
        <end position="25"/>
    </location>
</feature>
<dbReference type="RefSeq" id="XP_066669452.1">
    <property type="nucleotide sequence ID" value="XM_066810529.1"/>
</dbReference>
<keyword evidence="3" id="KW-1185">Reference proteome</keyword>
<evidence type="ECO:0000313" key="3">
    <source>
        <dbReference type="Proteomes" id="UP001433268"/>
    </source>
</evidence>
<dbReference type="EMBL" id="JAQQWN010000005">
    <property type="protein sequence ID" value="KAK8084943.1"/>
    <property type="molecule type" value="Genomic_DNA"/>
</dbReference>
<organism evidence="2 3">
    <name type="scientific">Apiospora hydei</name>
    <dbReference type="NCBI Taxonomy" id="1337664"/>
    <lineage>
        <taxon>Eukaryota</taxon>
        <taxon>Fungi</taxon>
        <taxon>Dikarya</taxon>
        <taxon>Ascomycota</taxon>
        <taxon>Pezizomycotina</taxon>
        <taxon>Sordariomycetes</taxon>
        <taxon>Xylariomycetidae</taxon>
        <taxon>Amphisphaeriales</taxon>
        <taxon>Apiosporaceae</taxon>
        <taxon>Apiospora</taxon>
    </lineage>
</organism>